<dbReference type="EC" id="2.7.1.30" evidence="3"/>
<reference evidence="14" key="1">
    <citation type="journal article" date="2013" name="Genetics">
        <title>The draft genome and transcriptome of Panagrellus redivivus are shaped by the harsh demands of a free-living lifestyle.</title>
        <authorList>
            <person name="Srinivasan J."/>
            <person name="Dillman A.R."/>
            <person name="Macchietto M.G."/>
            <person name="Heikkinen L."/>
            <person name="Lakso M."/>
            <person name="Fracchia K.M."/>
            <person name="Antoshechkin I."/>
            <person name="Mortazavi A."/>
            <person name="Wong G."/>
            <person name="Sternberg P.W."/>
        </authorList>
    </citation>
    <scope>NUCLEOTIDE SEQUENCE [LARGE SCALE GENOMIC DNA]</scope>
    <source>
        <strain evidence="14">MT8872</strain>
    </source>
</reference>
<dbReference type="SUPFAM" id="SSF53067">
    <property type="entry name" value="Actin-like ATPase domain"/>
    <property type="match status" value="2"/>
</dbReference>
<dbReference type="Pfam" id="PF02782">
    <property type="entry name" value="FGGY_C"/>
    <property type="match status" value="1"/>
</dbReference>
<keyword evidence="14" id="KW-1185">Reference proteome</keyword>
<evidence type="ECO:0000313" key="14">
    <source>
        <dbReference type="Proteomes" id="UP000492821"/>
    </source>
</evidence>
<evidence type="ECO:0000256" key="11">
    <source>
        <dbReference type="ARBA" id="ARBA00071571"/>
    </source>
</evidence>
<evidence type="ECO:0000256" key="5">
    <source>
        <dbReference type="ARBA" id="ARBA00022741"/>
    </source>
</evidence>
<dbReference type="NCBIfam" id="TIGR01311">
    <property type="entry name" value="glycerol_kin"/>
    <property type="match status" value="1"/>
</dbReference>
<dbReference type="InterPro" id="IPR000577">
    <property type="entry name" value="Carb_kinase_FGGY"/>
</dbReference>
<dbReference type="UniPathway" id="UPA00618">
    <property type="reaction ID" value="UER00672"/>
</dbReference>
<organism evidence="14 15">
    <name type="scientific">Panagrellus redivivus</name>
    <name type="common">Microworm</name>
    <dbReference type="NCBI Taxonomy" id="6233"/>
    <lineage>
        <taxon>Eukaryota</taxon>
        <taxon>Metazoa</taxon>
        <taxon>Ecdysozoa</taxon>
        <taxon>Nematoda</taxon>
        <taxon>Chromadorea</taxon>
        <taxon>Rhabditida</taxon>
        <taxon>Tylenchina</taxon>
        <taxon>Panagrolaimomorpha</taxon>
        <taxon>Panagrolaimoidea</taxon>
        <taxon>Panagrolaimidae</taxon>
        <taxon>Panagrellus</taxon>
    </lineage>
</organism>
<evidence type="ECO:0000256" key="4">
    <source>
        <dbReference type="ARBA" id="ARBA00022679"/>
    </source>
</evidence>
<keyword evidence="8" id="KW-0067">ATP-binding</keyword>
<dbReference type="AlphaFoldDB" id="A0A7E4ZRN1"/>
<dbReference type="PROSITE" id="PS00933">
    <property type="entry name" value="FGGY_KINASES_1"/>
    <property type="match status" value="1"/>
</dbReference>
<dbReference type="GO" id="GO:0019563">
    <property type="term" value="P:glycerol catabolic process"/>
    <property type="evidence" value="ECO:0007669"/>
    <property type="project" value="UniProtKB-UniPathway"/>
</dbReference>
<sequence length="536" mass="58632">MVLLAAIDQGTSSSRFLIYDSDSGELVTSHQIEVRQIFPQAGWVEMNPREILETIEACMDRVCDNLRNMGISLSEIVSIGIANQRETTIVWDRTTGKPLYNAIVWLDTRTAELAQDSIDRTPTQDKDYFKAKTGLPIHPYFSALKLKWLIDNVPEVQEALSAGNLLFGTVDSWIIWKLTGNHVTDVTNASRTLLLDLHKRKWSTQLCEFFEIPQSILPTIHSSAEVYGRLSWGPLKNVPISGCLGDQQAAMVGHGCLQVGDTKSTYGTGTFMLCNTGVKAINSKSGLLTTVGFQFGSHSPVCYALEGSGSIGGNVVRFLRDNMGFISTNSEVEELASSVPNTSDVYFVPCFAGLYTPYWDSTARGTICGLTQCSTKAHIARAALKAVAFQTSEMTEAIQRDLDGVGKIHTLKIDGGMTANKLFNQMQADALGRPIVVSKMAEISGWGAAVAAGIGAHQLSLDAFSEFTNQVIRYSAEMPEDQRLEEMAKWEAAVDRARNWAAIEHHTPIKPMPLPSPSPKVSITNPLFHKPAGQLV</sequence>
<evidence type="ECO:0000256" key="6">
    <source>
        <dbReference type="ARBA" id="ARBA00022777"/>
    </source>
</evidence>
<evidence type="ECO:0000259" key="13">
    <source>
        <dbReference type="Pfam" id="PF02782"/>
    </source>
</evidence>
<name>A0A7E4ZRN1_PANRE</name>
<comment type="pathway">
    <text evidence="1">Polyol metabolism; glycerol degradation via glycerol kinase pathway; sn-glycerol 3-phosphate from glycerol: step 1/1.</text>
</comment>
<evidence type="ECO:0000256" key="9">
    <source>
        <dbReference type="ARBA" id="ARBA00043149"/>
    </source>
</evidence>
<dbReference type="InterPro" id="IPR042018">
    <property type="entry name" value="GK1-3_metazoan-type"/>
</dbReference>
<dbReference type="InterPro" id="IPR018485">
    <property type="entry name" value="FGGY_C"/>
</dbReference>
<feature type="domain" description="Carbohydrate kinase FGGY N-terminal" evidence="12">
    <location>
        <begin position="5"/>
        <end position="253"/>
    </location>
</feature>
<dbReference type="GO" id="GO:0005524">
    <property type="term" value="F:ATP binding"/>
    <property type="evidence" value="ECO:0007669"/>
    <property type="project" value="UniProtKB-KW"/>
</dbReference>
<dbReference type="PIRSF" id="PIRSF000538">
    <property type="entry name" value="GlpK"/>
    <property type="match status" value="1"/>
</dbReference>
<evidence type="ECO:0000256" key="10">
    <source>
        <dbReference type="ARBA" id="ARBA00052101"/>
    </source>
</evidence>
<proteinExistence type="inferred from homology"/>
<comment type="catalytic activity">
    <reaction evidence="10">
        <text>glycerol + ATP = sn-glycerol 3-phosphate + ADP + H(+)</text>
        <dbReference type="Rhea" id="RHEA:21644"/>
        <dbReference type="ChEBI" id="CHEBI:15378"/>
        <dbReference type="ChEBI" id="CHEBI:17754"/>
        <dbReference type="ChEBI" id="CHEBI:30616"/>
        <dbReference type="ChEBI" id="CHEBI:57597"/>
        <dbReference type="ChEBI" id="CHEBI:456216"/>
        <dbReference type="EC" id="2.7.1.30"/>
    </reaction>
</comment>
<dbReference type="WBParaSite" id="Pan_g13446.t1">
    <property type="protein sequence ID" value="Pan_g13446.t1"/>
    <property type="gene ID" value="Pan_g13446"/>
</dbReference>
<dbReference type="Proteomes" id="UP000492821">
    <property type="component" value="Unassembled WGS sequence"/>
</dbReference>
<dbReference type="InterPro" id="IPR018484">
    <property type="entry name" value="FGGY_N"/>
</dbReference>
<evidence type="ECO:0000256" key="1">
    <source>
        <dbReference type="ARBA" id="ARBA00005190"/>
    </source>
</evidence>
<dbReference type="GO" id="GO:0046167">
    <property type="term" value="P:glycerol-3-phosphate biosynthetic process"/>
    <property type="evidence" value="ECO:0007669"/>
    <property type="project" value="TreeGrafter"/>
</dbReference>
<dbReference type="GO" id="GO:0005739">
    <property type="term" value="C:mitochondrion"/>
    <property type="evidence" value="ECO:0007669"/>
    <property type="project" value="TreeGrafter"/>
</dbReference>
<dbReference type="Pfam" id="PF00370">
    <property type="entry name" value="FGGY_N"/>
    <property type="match status" value="1"/>
</dbReference>
<dbReference type="InterPro" id="IPR018483">
    <property type="entry name" value="Carb_kinase_FGGY_CS"/>
</dbReference>
<evidence type="ECO:0000313" key="15">
    <source>
        <dbReference type="WBParaSite" id="Pan_g13446.t1"/>
    </source>
</evidence>
<evidence type="ECO:0000256" key="8">
    <source>
        <dbReference type="ARBA" id="ARBA00022840"/>
    </source>
</evidence>
<evidence type="ECO:0000256" key="3">
    <source>
        <dbReference type="ARBA" id="ARBA00012099"/>
    </source>
</evidence>
<dbReference type="PANTHER" id="PTHR10196">
    <property type="entry name" value="SUGAR KINASE"/>
    <property type="match status" value="1"/>
</dbReference>
<dbReference type="CDD" id="cd07792">
    <property type="entry name" value="ASKHA_NBD_FGGY_GK1-3-like"/>
    <property type="match status" value="1"/>
</dbReference>
<protein>
    <recommendedName>
        <fullName evidence="11">Probable glycerol kinase</fullName>
        <ecNumber evidence="3">2.7.1.30</ecNumber>
    </recommendedName>
    <alternativeName>
        <fullName evidence="9">ATP:glycerol 3-phosphotransferase</fullName>
    </alternativeName>
</protein>
<dbReference type="InterPro" id="IPR043129">
    <property type="entry name" value="ATPase_NBD"/>
</dbReference>
<evidence type="ECO:0000259" key="12">
    <source>
        <dbReference type="Pfam" id="PF00370"/>
    </source>
</evidence>
<dbReference type="PANTHER" id="PTHR10196:SF69">
    <property type="entry name" value="GLYCEROL KINASE"/>
    <property type="match status" value="1"/>
</dbReference>
<keyword evidence="4" id="KW-0808">Transferase</keyword>
<evidence type="ECO:0000256" key="2">
    <source>
        <dbReference type="ARBA" id="ARBA00009156"/>
    </source>
</evidence>
<dbReference type="GO" id="GO:0006641">
    <property type="term" value="P:triglyceride metabolic process"/>
    <property type="evidence" value="ECO:0007669"/>
    <property type="project" value="TreeGrafter"/>
</dbReference>
<dbReference type="GO" id="GO:0004370">
    <property type="term" value="F:glycerol kinase activity"/>
    <property type="evidence" value="ECO:0007669"/>
    <property type="project" value="UniProtKB-EC"/>
</dbReference>
<dbReference type="InterPro" id="IPR005999">
    <property type="entry name" value="Glycerol_kin"/>
</dbReference>
<dbReference type="FunFam" id="3.30.420.40:FF:000177">
    <property type="entry name" value="Glycerol kinase"/>
    <property type="match status" value="1"/>
</dbReference>
<keyword evidence="6" id="KW-0418">Kinase</keyword>
<dbReference type="Gene3D" id="3.30.420.40">
    <property type="match status" value="2"/>
</dbReference>
<accession>A0A7E4ZRN1</accession>
<feature type="domain" description="Carbohydrate kinase FGGY C-terminal" evidence="13">
    <location>
        <begin position="264"/>
        <end position="455"/>
    </location>
</feature>
<evidence type="ECO:0000256" key="7">
    <source>
        <dbReference type="ARBA" id="ARBA00022798"/>
    </source>
</evidence>
<dbReference type="FunFam" id="3.30.420.40:FF:000108">
    <property type="entry name" value="Glycerol kinase, glycosomal"/>
    <property type="match status" value="1"/>
</dbReference>
<comment type="similarity">
    <text evidence="2">Belongs to the FGGY kinase family.</text>
</comment>
<reference evidence="15" key="2">
    <citation type="submission" date="2020-10" db="UniProtKB">
        <authorList>
            <consortium name="WormBaseParasite"/>
        </authorList>
    </citation>
    <scope>IDENTIFICATION</scope>
</reference>
<keyword evidence="5" id="KW-0547">Nucleotide-binding</keyword>
<keyword evidence="7" id="KW-0319">Glycerol metabolism</keyword>
<dbReference type="NCBIfam" id="NF000756">
    <property type="entry name" value="PRK00047.1"/>
    <property type="match status" value="1"/>
</dbReference>